<dbReference type="HOGENOM" id="CLU_918809_0_0_1"/>
<dbReference type="AlphaFoldDB" id="A0A0C9W5Y8"/>
<evidence type="ECO:0000313" key="1">
    <source>
        <dbReference type="EMBL" id="KIJ47981.1"/>
    </source>
</evidence>
<name>A0A0C9W5Y8_SPHS4</name>
<keyword evidence="2" id="KW-1185">Reference proteome</keyword>
<proteinExistence type="predicted"/>
<reference evidence="1 2" key="1">
    <citation type="submission" date="2014-06" db="EMBL/GenBank/DDBJ databases">
        <title>Evolutionary Origins and Diversification of the Mycorrhizal Mutualists.</title>
        <authorList>
            <consortium name="DOE Joint Genome Institute"/>
            <consortium name="Mycorrhizal Genomics Consortium"/>
            <person name="Kohler A."/>
            <person name="Kuo A."/>
            <person name="Nagy L.G."/>
            <person name="Floudas D."/>
            <person name="Copeland A."/>
            <person name="Barry K.W."/>
            <person name="Cichocki N."/>
            <person name="Veneault-Fourrey C."/>
            <person name="LaButti K."/>
            <person name="Lindquist E.A."/>
            <person name="Lipzen A."/>
            <person name="Lundell T."/>
            <person name="Morin E."/>
            <person name="Murat C."/>
            <person name="Riley R."/>
            <person name="Ohm R."/>
            <person name="Sun H."/>
            <person name="Tunlid A."/>
            <person name="Henrissat B."/>
            <person name="Grigoriev I.V."/>
            <person name="Hibbett D.S."/>
            <person name="Martin F."/>
        </authorList>
    </citation>
    <scope>NUCLEOTIDE SEQUENCE [LARGE SCALE GENOMIC DNA]</scope>
    <source>
        <strain evidence="1 2">SS14</strain>
    </source>
</reference>
<organism evidence="1 2">
    <name type="scientific">Sphaerobolus stellatus (strain SS14)</name>
    <dbReference type="NCBI Taxonomy" id="990650"/>
    <lineage>
        <taxon>Eukaryota</taxon>
        <taxon>Fungi</taxon>
        <taxon>Dikarya</taxon>
        <taxon>Basidiomycota</taxon>
        <taxon>Agaricomycotina</taxon>
        <taxon>Agaricomycetes</taxon>
        <taxon>Phallomycetidae</taxon>
        <taxon>Geastrales</taxon>
        <taxon>Sphaerobolaceae</taxon>
        <taxon>Sphaerobolus</taxon>
    </lineage>
</organism>
<dbReference type="EMBL" id="KN837099">
    <property type="protein sequence ID" value="KIJ47981.1"/>
    <property type="molecule type" value="Genomic_DNA"/>
</dbReference>
<dbReference type="OrthoDB" id="3343842at2759"/>
<dbReference type="Proteomes" id="UP000054279">
    <property type="component" value="Unassembled WGS sequence"/>
</dbReference>
<accession>A0A0C9W5Y8</accession>
<gene>
    <name evidence="1" type="ORF">M422DRAFT_248127</name>
</gene>
<protein>
    <submittedName>
        <fullName evidence="1">Uncharacterized protein</fullName>
    </submittedName>
</protein>
<sequence length="303" mass="33614">MGALVEAPAKEGNLAIKGSVSPQKVRYSRDYTLAETIGTPKLRIQPYFPLPERMHADSLDDMRASRNPDVVRAWLDEKVSQGFDQKAIKSLLRMTSEELSEITPDSETVPYSIKINAMDIYNAIRRKGDIDTRLAPELDDSVARWLEKFSADGWSTLKEATPGEENRGGFTLAAYSPWQKNVHGVLGAGPRSSSLSFNSSSCQDLLALALTSKDCCRAVIPKHLETRVERTDIRRRTRTVWKFFAQNAVAASRVHSLEIASDSRTLREEIIPTGLLGAGGKVLISAQNSLRKPRLFKTGDQVI</sequence>
<evidence type="ECO:0000313" key="2">
    <source>
        <dbReference type="Proteomes" id="UP000054279"/>
    </source>
</evidence>